<reference evidence="3 4" key="1">
    <citation type="submission" date="2022-05" db="EMBL/GenBank/DDBJ databases">
        <authorList>
            <consortium name="Genoscope - CEA"/>
            <person name="William W."/>
        </authorList>
    </citation>
    <scope>NUCLEOTIDE SEQUENCE [LARGE SCALE GENOMIC DNA]</scope>
</reference>
<accession>A0ABN8M1C7</accession>
<feature type="transmembrane region" description="Helical" evidence="1">
    <location>
        <begin position="1257"/>
        <end position="1279"/>
    </location>
</feature>
<feature type="transmembrane region" description="Helical" evidence="1">
    <location>
        <begin position="1299"/>
        <end position="1321"/>
    </location>
</feature>
<comment type="caution">
    <text evidence="3">The sequence shown here is derived from an EMBL/GenBank/DDBJ whole genome shotgun (WGS) entry which is preliminary data.</text>
</comment>
<sequence>MISKGRTIQRFSEMHSCVALGWLLIFLRASPVLSIGQSGGFTLNISRCVFQGGVDGLRFNGTSLKIMGQEAVYINVIRKQQNTTAKAVGFNTDSVFRELGHENPGFASSFLSNGSIFTNGTWTIGNTTFLANKNVMAEDGGFRVRLVKVKINSIRGKAILLTLNNAVLSDSNSSSLVISDSEFLSSDISALAQIQKGLLAFNLARCVFQGNTKSSIPGGNILLPNEPQTVTKAEVFELGHENNGFAWSFLTNDIVFTRGTLRLFHTTFLHNKNAVLVAGDLDAQLVNVKTDSTNGNAILVDNLFTVSSTRSSSLVISDPEYLNNSESVSVVVLYKGVFALNISRCIFQGKMGRFNGTSWDKTTMAAVYVKLINQSRESTVQAVGHITYSVFREINKKNNGFALSFRAYNCFSTAGNLTLYNTTVLRNENAISVTCGFDVRLSKVKVHSDHSTYGCAFMANGPQKRKERDADFRVFLELFIFWNNQFGVRMAANICLNDVLFCIASSQSLVVKESFFIGSNETRGTGDAIRFQVYSDHLNRPPFIKGELILENVTFQELHNIALYVRMQKNVKGQVFVKDCKFVNNSALIERLSEQPTVKIEFDEEDPPKCLNNDKLVWKNRSQIRVIFQNSVFEDNVGISGALNVLNGNVSLINCTFKNNEGLTMGRHIYMKTGFGILHIVNRTFTQTRLNRFSDTKQRGIGSSNGCFVVTDSTGPLTISNPSFTANVNINFHPFLKASTSSLIKIDVASSLRCPPGKRVKLDKVQQNLTEGLDFTKGNKTCWIRLNIFKTSCEECPDKFYSLHRVLATGMNKSKGTECLDCPYGATCEHGNVKAKENFWDMNVSASFPTMKFFPCPLGYCGRPSDSNDYVYNACRGNRSGVLCGKCSDGYSETLYSPLCREKEKCNDHWFWLATTIYVVLLALYLVFKPPIFSELYRHSLWFKRRTKRFDVQQLRLHNDQNHDPGYLKTIFHFYQVVKLVMVNSPETTLTMVPIIPPVIAIFNFQVKTLNDRIGCPFPGLTAVTKALFQCTMFLGTLLSIGFTYVIHRAASKFRYISAPSLSLYLAVALETLLLGYERLADTSLKLMHCVPIDKEWRLFVDGNIQCWQWWQFLIIAFVLSFIIPLILVLFWGSLLLAKDRLTAKEFLLACAFPLPHLVTWTIRHLRKRDSERVVCSPSDTDEIKKVLYGPFREPSSVQHSTLYWKSVLTGRSLLLLIIHTFATDPIIRFLCLNCSCVLILVHHLTMRPFRERKANVFEGLSLLSLVVICSFSLAEATYISEGIDPTEKNQNLFRVLQWIEIVLIGLLPAAACILVIFATLSQVVRLLYHCIRCLLQVIRCKCLIVQLRMPRRLLLNWDQEDAELIVINITGSNQGAWCSELGAIAYGEEGGDMAEISTVLVAVSFSNVRASVEILQVFISRNRDLLVNWDPEEVHVLD</sequence>
<feature type="transmembrane region" description="Helical" evidence="1">
    <location>
        <begin position="1059"/>
        <end position="1077"/>
    </location>
</feature>
<feature type="transmembrane region" description="Helical" evidence="1">
    <location>
        <begin position="1027"/>
        <end position="1047"/>
    </location>
</feature>
<evidence type="ECO:0000313" key="3">
    <source>
        <dbReference type="EMBL" id="CAH3020465.1"/>
    </source>
</evidence>
<name>A0ABN8M1C7_9CNID</name>
<feature type="transmembrane region" description="Helical" evidence="1">
    <location>
        <begin position="989"/>
        <end position="1007"/>
    </location>
</feature>
<organism evidence="3 4">
    <name type="scientific">Porites evermanni</name>
    <dbReference type="NCBI Taxonomy" id="104178"/>
    <lineage>
        <taxon>Eukaryota</taxon>
        <taxon>Metazoa</taxon>
        <taxon>Cnidaria</taxon>
        <taxon>Anthozoa</taxon>
        <taxon>Hexacorallia</taxon>
        <taxon>Scleractinia</taxon>
        <taxon>Fungiina</taxon>
        <taxon>Poritidae</taxon>
        <taxon>Porites</taxon>
    </lineage>
</organism>
<evidence type="ECO:0000256" key="2">
    <source>
        <dbReference type="SAM" id="SignalP"/>
    </source>
</evidence>
<feature type="chain" id="PRO_5045908628" evidence="2">
    <location>
        <begin position="30"/>
        <end position="1439"/>
    </location>
</feature>
<feature type="transmembrane region" description="Helical" evidence="1">
    <location>
        <begin position="1110"/>
        <end position="1138"/>
    </location>
</feature>
<gene>
    <name evidence="3" type="ORF">PEVE_00007203</name>
</gene>
<keyword evidence="1" id="KW-0472">Membrane</keyword>
<feature type="signal peptide" evidence="2">
    <location>
        <begin position="1"/>
        <end position="29"/>
    </location>
</feature>
<evidence type="ECO:0000313" key="4">
    <source>
        <dbReference type="Proteomes" id="UP001159427"/>
    </source>
</evidence>
<protein>
    <submittedName>
        <fullName evidence="3">Uncharacterized protein</fullName>
    </submittedName>
</protein>
<dbReference type="InterPro" id="IPR011050">
    <property type="entry name" value="Pectin_lyase_fold/virulence"/>
</dbReference>
<proteinExistence type="predicted"/>
<dbReference type="PANTHER" id="PTHR11319">
    <property type="entry name" value="G PROTEIN-COUPLED RECEPTOR-RELATED"/>
    <property type="match status" value="1"/>
</dbReference>
<keyword evidence="2" id="KW-0732">Signal</keyword>
<keyword evidence="4" id="KW-1185">Reference proteome</keyword>
<keyword evidence="1" id="KW-0812">Transmembrane</keyword>
<dbReference type="SUPFAM" id="SSF51126">
    <property type="entry name" value="Pectin lyase-like"/>
    <property type="match status" value="1"/>
</dbReference>
<evidence type="ECO:0000256" key="1">
    <source>
        <dbReference type="SAM" id="Phobius"/>
    </source>
</evidence>
<dbReference type="Proteomes" id="UP001159427">
    <property type="component" value="Unassembled WGS sequence"/>
</dbReference>
<dbReference type="PANTHER" id="PTHR11319:SF35">
    <property type="entry name" value="OUTER MEMBRANE PROTEIN PMPC-RELATED"/>
    <property type="match status" value="1"/>
</dbReference>
<keyword evidence="1" id="KW-1133">Transmembrane helix</keyword>
<dbReference type="EMBL" id="CALNXI010000148">
    <property type="protein sequence ID" value="CAH3020465.1"/>
    <property type="molecule type" value="Genomic_DNA"/>
</dbReference>
<feature type="transmembrane region" description="Helical" evidence="1">
    <location>
        <begin position="910"/>
        <end position="928"/>
    </location>
</feature>